<dbReference type="InterPro" id="IPR007833">
    <property type="entry name" value="Capsule_polysaccharide_synth"/>
</dbReference>
<dbReference type="EMBL" id="SLVX01000017">
    <property type="protein sequence ID" value="TCN39413.1"/>
    <property type="molecule type" value="Genomic_DNA"/>
</dbReference>
<dbReference type="AlphaFoldDB" id="A0A4R2CGA8"/>
<dbReference type="Proteomes" id="UP000295351">
    <property type="component" value="Unassembled WGS sequence"/>
</dbReference>
<keyword evidence="2" id="KW-1185">Reference proteome</keyword>
<reference evidence="1 2" key="1">
    <citation type="submission" date="2019-03" db="EMBL/GenBank/DDBJ databases">
        <title>Genomic Encyclopedia of Type Strains, Phase IV (KMG-IV): sequencing the most valuable type-strain genomes for metagenomic binning, comparative biology and taxonomic classification.</title>
        <authorList>
            <person name="Goeker M."/>
        </authorList>
    </citation>
    <scope>NUCLEOTIDE SEQUENCE [LARGE SCALE GENOMIC DNA]</scope>
    <source>
        <strain evidence="1 2">DSM 18401</strain>
    </source>
</reference>
<dbReference type="CDD" id="cd16440">
    <property type="entry name" value="beta_Kdo_transferase_KpsC_1"/>
    <property type="match status" value="1"/>
</dbReference>
<dbReference type="GO" id="GO:0000271">
    <property type="term" value="P:polysaccharide biosynthetic process"/>
    <property type="evidence" value="ECO:0007669"/>
    <property type="project" value="InterPro"/>
</dbReference>
<organism evidence="1 2">
    <name type="scientific">Shinella granuli</name>
    <dbReference type="NCBI Taxonomy" id="323621"/>
    <lineage>
        <taxon>Bacteria</taxon>
        <taxon>Pseudomonadati</taxon>
        <taxon>Pseudomonadota</taxon>
        <taxon>Alphaproteobacteria</taxon>
        <taxon>Hyphomicrobiales</taxon>
        <taxon>Rhizobiaceae</taxon>
        <taxon>Shinella</taxon>
    </lineage>
</organism>
<proteinExistence type="predicted"/>
<evidence type="ECO:0000313" key="1">
    <source>
        <dbReference type="EMBL" id="TCN39413.1"/>
    </source>
</evidence>
<comment type="caution">
    <text evidence="1">The sequence shown here is derived from an EMBL/GenBank/DDBJ whole genome shotgun (WGS) entry which is preliminary data.</text>
</comment>
<dbReference type="CDD" id="cd16439">
    <property type="entry name" value="beta_Kdo_transferase_KpsC_2"/>
    <property type="match status" value="1"/>
</dbReference>
<accession>A0A4R2CGA8</accession>
<name>A0A4R2CGA8_SHIGR</name>
<sequence>MAGQARKTYALLSFGLWQQRADVARLLDAEIVAWPFALPGRIDGFIGWGRRSSGRRAVRLAARTGKEVISLEDGFLRGFAAGRGEPSHSYVIDREGIYFDARHPSGLDRLLSQPVTDAAALARAGGLMARLRNARLSKYNNSPVLTPAAAGVPHGRPFVLLVDQVAGDASIAGAGASAASFRTMLEHAVGHHPGKTLVVRTHPAAGDRSLLRQAANALGVEIVVPPRMNPWPLLEEADCVYTVSSQLGFEALMAERPVHCFGTTYYSGRGLTVDHDQLSPARPPASLEQVFHAAYIDYSHYLDLHTRQPCTPERAVEQAITVRDQRARIARKVFTAGFSPWKRRAMTPFLKGMAGDPVHARSLEAAAAAARASDGVVALWGSDAALPADVPAMRLEDGFIRSRGLGVDLAMPSSIALDGEHVYYDARGESRLEALIVHGTVDEGLRRRAGDLIRLLVQRGVSKYNLGTAADLPTVAEGRVKILVPGQVEKDASIRYGSPVVRSNADLVRAVRALFPDAFIVYKAHPDVVSGVRDGGAEPQEADLVVRSGDILQWIGWADRIETMTSLAGFEALLRGKAVGVHGAPFYAGWGLTDDRLPIPRRVRRVDLEALVAESLIRYPLYIHPLSGLPCRPEDLVEEISGAAMKTPGVGRKLLLCAAQQINRVGVLLRDSRLR</sequence>
<dbReference type="Pfam" id="PF05159">
    <property type="entry name" value="Capsule_synth"/>
    <property type="match status" value="2"/>
</dbReference>
<gene>
    <name evidence="1" type="ORF">EV665_11741</name>
</gene>
<evidence type="ECO:0000313" key="2">
    <source>
        <dbReference type="Proteomes" id="UP000295351"/>
    </source>
</evidence>
<dbReference type="RefSeq" id="WP_162853133.1">
    <property type="nucleotide sequence ID" value="NZ_BAABEI010000012.1"/>
</dbReference>
<dbReference type="GO" id="GO:0015774">
    <property type="term" value="P:polysaccharide transport"/>
    <property type="evidence" value="ECO:0007669"/>
    <property type="project" value="InterPro"/>
</dbReference>
<protein>
    <submittedName>
        <fullName evidence="1">Capsular polysaccharide export protein</fullName>
    </submittedName>
</protein>